<evidence type="ECO:0000313" key="3">
    <source>
        <dbReference type="EMBL" id="JAC84263.1"/>
    </source>
</evidence>
<protein>
    <submittedName>
        <fullName evidence="3">Uncharacterized protein</fullName>
    </submittedName>
</protein>
<evidence type="ECO:0000256" key="1">
    <source>
        <dbReference type="SAM" id="Coils"/>
    </source>
</evidence>
<evidence type="ECO:0000256" key="2">
    <source>
        <dbReference type="SAM" id="MobiDB-lite"/>
    </source>
</evidence>
<feature type="region of interest" description="Disordered" evidence="2">
    <location>
        <begin position="1"/>
        <end position="31"/>
    </location>
</feature>
<feature type="coiled-coil region" evidence="1">
    <location>
        <begin position="67"/>
        <end position="94"/>
    </location>
</feature>
<name>A0A061SIZ1_9CHLO</name>
<dbReference type="EMBL" id="GBEZ01000638">
    <property type="protein sequence ID" value="JAC84263.1"/>
    <property type="molecule type" value="Transcribed_RNA"/>
</dbReference>
<organism evidence="3">
    <name type="scientific">Tetraselmis sp. GSL018</name>
    <dbReference type="NCBI Taxonomy" id="582737"/>
    <lineage>
        <taxon>Eukaryota</taxon>
        <taxon>Viridiplantae</taxon>
        <taxon>Chlorophyta</taxon>
        <taxon>core chlorophytes</taxon>
        <taxon>Chlorodendrophyceae</taxon>
        <taxon>Chlorodendrales</taxon>
        <taxon>Chlorodendraceae</taxon>
        <taxon>Tetraselmis</taxon>
    </lineage>
</organism>
<keyword evidence="1" id="KW-0175">Coiled coil</keyword>
<feature type="compositionally biased region" description="Basic and acidic residues" evidence="2">
    <location>
        <begin position="1"/>
        <end position="20"/>
    </location>
</feature>
<sequence>MDKASLQRELRSGQEQEERLQSSMSSAQQRVESLKMHNVRLDICLMEIARSQAKAAPGQTTLPVLFHDRVQEAKRALDEEAEALSARMRGLLQEWPRDGGDLEQEFGLRVADAMQRFMKCLHGFHIGSGGASSAVWVKEVHKRHLESEPSVLLSKAEKIRETVSLSYDQMQKLQITQHIFSVKLVEIVNKRRWILSSMAASCSSQNLSCIDRVRELCSVENNVQELR</sequence>
<gene>
    <name evidence="3" type="ORF">TSPGSL018_1415</name>
</gene>
<reference evidence="3" key="1">
    <citation type="submission" date="2014-05" db="EMBL/GenBank/DDBJ databases">
        <title>The transcriptome of the halophilic microalga Tetraselmis sp. GSL018 isolated from the Great Salt Lake, Utah.</title>
        <authorList>
            <person name="Jinkerson R.E."/>
            <person name="D'Adamo S."/>
            <person name="Posewitz M.C."/>
        </authorList>
    </citation>
    <scope>NUCLEOTIDE SEQUENCE</scope>
    <source>
        <strain evidence="3">GSL018</strain>
    </source>
</reference>
<proteinExistence type="predicted"/>
<accession>A0A061SIZ1</accession>
<feature type="compositionally biased region" description="Polar residues" evidence="2">
    <location>
        <begin position="21"/>
        <end position="31"/>
    </location>
</feature>
<dbReference type="AlphaFoldDB" id="A0A061SIZ1"/>